<accession>A0A0W0YCY6</accession>
<proteinExistence type="predicted"/>
<dbReference type="AlphaFoldDB" id="A0A0W0YCY6"/>
<dbReference type="PATRIC" id="fig|28087.4.peg.2587"/>
<protein>
    <submittedName>
        <fullName evidence="1">Uncharacterized protein</fullName>
    </submittedName>
</protein>
<sequence length="230" mass="25963">MTIKEPPKEGLIDKTAKLIKAGVDSLVPGGAIATELLSCLIKMPYQKRSEAWQQELTDAINKIQEKGVDLEQLQNNEEFMDIILQSIPIGLKHYQEEKRRALKNAIIHSAQNNAPDFSLQQIFLNCIDTFTIWHIKILTLFNNPQKWFANNKNSLPGIGGIGSVRGTLEKAFPELRNSKDLVDNIWTDLYIKGFVSSDKTLLQTTMTGQGSLEKRTTQLGNQFISYIEDE</sequence>
<dbReference type="eggNOG" id="ENOG503321G">
    <property type="taxonomic scope" value="Bacteria"/>
</dbReference>
<name>A0A0W0YCY6_9GAMM</name>
<evidence type="ECO:0000313" key="2">
    <source>
        <dbReference type="Proteomes" id="UP000054621"/>
    </source>
</evidence>
<gene>
    <name evidence="1" type="ORF">Lsai_2402</name>
</gene>
<dbReference type="RefSeq" id="WP_027270478.1">
    <property type="nucleotide sequence ID" value="NZ_CAAAJE010000008.1"/>
</dbReference>
<organism evidence="1 2">
    <name type="scientific">Legionella sainthelensi</name>
    <dbReference type="NCBI Taxonomy" id="28087"/>
    <lineage>
        <taxon>Bacteria</taxon>
        <taxon>Pseudomonadati</taxon>
        <taxon>Pseudomonadota</taxon>
        <taxon>Gammaproteobacteria</taxon>
        <taxon>Legionellales</taxon>
        <taxon>Legionellaceae</taxon>
        <taxon>Legionella</taxon>
    </lineage>
</organism>
<reference evidence="1 2" key="1">
    <citation type="submission" date="2015-11" db="EMBL/GenBank/DDBJ databases">
        <title>Genomic analysis of 38 Legionella species identifies large and diverse effector repertoires.</title>
        <authorList>
            <person name="Burstein D."/>
            <person name="Amaro F."/>
            <person name="Zusman T."/>
            <person name="Lifshitz Z."/>
            <person name="Cohen O."/>
            <person name="Gilbert J.A."/>
            <person name="Pupko T."/>
            <person name="Shuman H.A."/>
            <person name="Segal G."/>
        </authorList>
    </citation>
    <scope>NUCLEOTIDE SEQUENCE [LARGE SCALE GENOMIC DNA]</scope>
    <source>
        <strain evidence="1 2">Mt.St.Helens-4</strain>
    </source>
</reference>
<comment type="caution">
    <text evidence="1">The sequence shown here is derived from an EMBL/GenBank/DDBJ whole genome shotgun (WGS) entry which is preliminary data.</text>
</comment>
<dbReference type="EMBL" id="LNYV01000036">
    <property type="protein sequence ID" value="KTD54810.1"/>
    <property type="molecule type" value="Genomic_DNA"/>
</dbReference>
<dbReference type="Proteomes" id="UP000054621">
    <property type="component" value="Unassembled WGS sequence"/>
</dbReference>
<dbReference type="OrthoDB" id="6902230at2"/>
<evidence type="ECO:0000313" key="1">
    <source>
        <dbReference type="EMBL" id="KTD54810.1"/>
    </source>
</evidence>